<dbReference type="EMBL" id="DS027045">
    <property type="protein sequence ID" value="EAW14477.1"/>
    <property type="molecule type" value="Genomic_DNA"/>
</dbReference>
<proteinExistence type="predicted"/>
<keyword evidence="1" id="KW-0472">Membrane</keyword>
<dbReference type="VEuPathDB" id="FungiDB:ACLA_075150"/>
<accession>A1C7V6</accession>
<dbReference type="RefSeq" id="XP_001275903.1">
    <property type="nucleotide sequence ID" value="XM_001275902.1"/>
</dbReference>
<feature type="transmembrane region" description="Helical" evidence="1">
    <location>
        <begin position="24"/>
        <end position="45"/>
    </location>
</feature>
<dbReference type="Proteomes" id="UP000006701">
    <property type="component" value="Unassembled WGS sequence"/>
</dbReference>
<gene>
    <name evidence="2" type="ORF">ACLA_075150</name>
</gene>
<dbReference type="OrthoDB" id="3436553at2759"/>
<dbReference type="GeneID" id="4707493"/>
<evidence type="ECO:0000313" key="3">
    <source>
        <dbReference type="Proteomes" id="UP000006701"/>
    </source>
</evidence>
<dbReference type="eggNOG" id="ENOG502T0J0">
    <property type="taxonomic scope" value="Eukaryota"/>
</dbReference>
<dbReference type="KEGG" id="act:ACLA_075150"/>
<keyword evidence="1" id="KW-0812">Transmembrane</keyword>
<dbReference type="AlphaFoldDB" id="A1C7V6"/>
<keyword evidence="3" id="KW-1185">Reference proteome</keyword>
<reference evidence="2 3" key="1">
    <citation type="journal article" date="2008" name="PLoS Genet.">
        <title>Genomic islands in the pathogenic filamentous fungus Aspergillus fumigatus.</title>
        <authorList>
            <person name="Fedorova N.D."/>
            <person name="Khaldi N."/>
            <person name="Joardar V.S."/>
            <person name="Maiti R."/>
            <person name="Amedeo P."/>
            <person name="Anderson M.J."/>
            <person name="Crabtree J."/>
            <person name="Silva J.C."/>
            <person name="Badger J.H."/>
            <person name="Albarraq A."/>
            <person name="Angiuoli S."/>
            <person name="Bussey H."/>
            <person name="Bowyer P."/>
            <person name="Cotty P.J."/>
            <person name="Dyer P.S."/>
            <person name="Egan A."/>
            <person name="Galens K."/>
            <person name="Fraser-Liggett C.M."/>
            <person name="Haas B.J."/>
            <person name="Inman J.M."/>
            <person name="Kent R."/>
            <person name="Lemieux S."/>
            <person name="Malavazi I."/>
            <person name="Orvis J."/>
            <person name="Roemer T."/>
            <person name="Ronning C.M."/>
            <person name="Sundaram J.P."/>
            <person name="Sutton G."/>
            <person name="Turner G."/>
            <person name="Venter J.C."/>
            <person name="White O.R."/>
            <person name="Whitty B.R."/>
            <person name="Youngman P."/>
            <person name="Wolfe K.H."/>
            <person name="Goldman G.H."/>
            <person name="Wortman J.R."/>
            <person name="Jiang B."/>
            <person name="Denning D.W."/>
            <person name="Nierman W.C."/>
        </authorList>
    </citation>
    <scope>NUCLEOTIDE SEQUENCE [LARGE SCALE GENOMIC DNA]</scope>
    <source>
        <strain evidence="3">ATCC 1007 / CBS 513.65 / DSM 816 / NCTC 3887 / NRRL 1</strain>
    </source>
</reference>
<organism evidence="2 3">
    <name type="scientific">Aspergillus clavatus (strain ATCC 1007 / CBS 513.65 / DSM 816 / NCTC 3887 / NRRL 1 / QM 1276 / 107)</name>
    <dbReference type="NCBI Taxonomy" id="344612"/>
    <lineage>
        <taxon>Eukaryota</taxon>
        <taxon>Fungi</taxon>
        <taxon>Dikarya</taxon>
        <taxon>Ascomycota</taxon>
        <taxon>Pezizomycotina</taxon>
        <taxon>Eurotiomycetes</taxon>
        <taxon>Eurotiomycetidae</taxon>
        <taxon>Eurotiales</taxon>
        <taxon>Aspergillaceae</taxon>
        <taxon>Aspergillus</taxon>
        <taxon>Aspergillus subgen. Fumigati</taxon>
    </lineage>
</organism>
<dbReference type="STRING" id="344612.A1C7V6"/>
<keyword evidence="1" id="KW-1133">Transmembrane helix</keyword>
<dbReference type="HOGENOM" id="CLU_2145286_0_0_1"/>
<protein>
    <submittedName>
        <fullName evidence="2">Uncharacterized protein</fullName>
    </submittedName>
</protein>
<evidence type="ECO:0000256" key="1">
    <source>
        <dbReference type="SAM" id="Phobius"/>
    </source>
</evidence>
<evidence type="ECO:0000313" key="2">
    <source>
        <dbReference type="EMBL" id="EAW14477.1"/>
    </source>
</evidence>
<sequence>MIKPLEADKNEIKFTPMKSLGHELGILFGFLVACLLTMAIYIYFWDAADRREKARDELRRVEVEKRNARFRRQGLYEKMTDREILGPRNVVELPVDQGTGAHMGITGMSVLD</sequence>
<dbReference type="PROSITE" id="PS51257">
    <property type="entry name" value="PROKAR_LIPOPROTEIN"/>
    <property type="match status" value="1"/>
</dbReference>
<name>A1C7V6_ASPCL</name>